<dbReference type="InterPro" id="IPR044957">
    <property type="entry name" value="Ribosomal_bL32_bact"/>
</dbReference>
<evidence type="ECO:0000313" key="7">
    <source>
        <dbReference type="Proteomes" id="UP000589351"/>
    </source>
</evidence>
<comment type="caution">
    <text evidence="6">The sequence shown here is derived from an EMBL/GenBank/DDBJ whole genome shotgun (WGS) entry which is preliminary data.</text>
</comment>
<dbReference type="PANTHER" id="PTHR35534">
    <property type="entry name" value="50S RIBOSOMAL PROTEIN L32"/>
    <property type="match status" value="1"/>
</dbReference>
<evidence type="ECO:0000313" key="6">
    <source>
        <dbReference type="EMBL" id="CAD2079357.1"/>
    </source>
</evidence>
<dbReference type="InterPro" id="IPR002677">
    <property type="entry name" value="Ribosomal_bL32"/>
</dbReference>
<keyword evidence="7" id="KW-1185">Reference proteome</keyword>
<dbReference type="GO" id="GO:0015934">
    <property type="term" value="C:large ribosomal subunit"/>
    <property type="evidence" value="ECO:0007669"/>
    <property type="project" value="InterPro"/>
</dbReference>
<keyword evidence="2 5" id="KW-0689">Ribosomal protein</keyword>
<dbReference type="PANTHER" id="PTHR35534:SF2">
    <property type="entry name" value="LARGE RIBOSOMAL SUBUNIT PROTEIN BL32"/>
    <property type="match status" value="1"/>
</dbReference>
<dbReference type="Gene3D" id="1.20.5.640">
    <property type="entry name" value="Single helix bin"/>
    <property type="match status" value="1"/>
</dbReference>
<evidence type="ECO:0000256" key="5">
    <source>
        <dbReference type="HAMAP-Rule" id="MF_00340"/>
    </source>
</evidence>
<sequence>MAVPKRRTSKTRKNKRRSHMRLSMPGMVECPNCGEAKLAHRVCKECGSYKGEEVVAN</sequence>
<dbReference type="SUPFAM" id="SSF57829">
    <property type="entry name" value="Zn-binding ribosomal proteins"/>
    <property type="match status" value="1"/>
</dbReference>
<evidence type="ECO:0000256" key="2">
    <source>
        <dbReference type="ARBA" id="ARBA00022980"/>
    </source>
</evidence>
<evidence type="ECO:0000256" key="4">
    <source>
        <dbReference type="ARBA" id="ARBA00035178"/>
    </source>
</evidence>
<dbReference type="EMBL" id="CAJEWD010000008">
    <property type="protein sequence ID" value="CAD2079357.1"/>
    <property type="molecule type" value="Genomic_DNA"/>
</dbReference>
<dbReference type="GO" id="GO:0006412">
    <property type="term" value="P:translation"/>
    <property type="evidence" value="ECO:0007669"/>
    <property type="project" value="UniProtKB-UniRule"/>
</dbReference>
<name>A0A6V7RMY7_9STAP</name>
<protein>
    <recommendedName>
        <fullName evidence="4 5">Large ribosomal subunit protein bL32</fullName>
    </recommendedName>
</protein>
<reference evidence="6 7" key="1">
    <citation type="submission" date="2020-07" db="EMBL/GenBank/DDBJ databases">
        <authorList>
            <person name="Criscuolo A."/>
        </authorList>
    </citation>
    <scope>NUCLEOTIDE SEQUENCE [LARGE SCALE GENOMIC DNA]</scope>
    <source>
        <strain evidence="6">CIP111649</strain>
    </source>
</reference>
<evidence type="ECO:0000256" key="3">
    <source>
        <dbReference type="ARBA" id="ARBA00023274"/>
    </source>
</evidence>
<dbReference type="GO" id="GO:0003735">
    <property type="term" value="F:structural constituent of ribosome"/>
    <property type="evidence" value="ECO:0007669"/>
    <property type="project" value="InterPro"/>
</dbReference>
<dbReference type="InterPro" id="IPR011332">
    <property type="entry name" value="Ribosomal_zn-bd"/>
</dbReference>
<dbReference type="Pfam" id="PF01783">
    <property type="entry name" value="Ribosomal_L32p"/>
    <property type="match status" value="1"/>
</dbReference>
<dbReference type="Proteomes" id="UP000589351">
    <property type="component" value="Unassembled WGS sequence"/>
</dbReference>
<organism evidence="6 7">
    <name type="scientific">Jeotgalicoccus meleagridis</name>
    <dbReference type="NCBI Taxonomy" id="2759181"/>
    <lineage>
        <taxon>Bacteria</taxon>
        <taxon>Bacillati</taxon>
        <taxon>Bacillota</taxon>
        <taxon>Bacilli</taxon>
        <taxon>Bacillales</taxon>
        <taxon>Staphylococcaceae</taxon>
        <taxon>Jeotgalicoccus</taxon>
    </lineage>
</organism>
<keyword evidence="3 5" id="KW-0687">Ribonucleoprotein</keyword>
<dbReference type="RefSeq" id="WP_185126134.1">
    <property type="nucleotide sequence ID" value="NZ_CAJEWD010000008.1"/>
</dbReference>
<gene>
    <name evidence="5 6" type="primary">rpmF</name>
    <name evidence="6" type="ORF">JEODO184_01663</name>
</gene>
<evidence type="ECO:0000256" key="1">
    <source>
        <dbReference type="ARBA" id="ARBA00008560"/>
    </source>
</evidence>
<dbReference type="NCBIfam" id="TIGR01031">
    <property type="entry name" value="rpmF_bact"/>
    <property type="match status" value="1"/>
</dbReference>
<dbReference type="AlphaFoldDB" id="A0A6V7RMY7"/>
<dbReference type="HAMAP" id="MF_00340">
    <property type="entry name" value="Ribosomal_bL32"/>
    <property type="match status" value="1"/>
</dbReference>
<comment type="similarity">
    <text evidence="1 5">Belongs to the bacterial ribosomal protein bL32 family.</text>
</comment>
<proteinExistence type="inferred from homology"/>
<accession>A0A6V7RMY7</accession>